<name>A0A8B8DZS9_CRAVI</name>
<dbReference type="PROSITE" id="PS00018">
    <property type="entry name" value="EF_HAND_1"/>
    <property type="match status" value="1"/>
</dbReference>
<organism evidence="8 9">
    <name type="scientific">Crassostrea virginica</name>
    <name type="common">Eastern oyster</name>
    <dbReference type="NCBI Taxonomy" id="6565"/>
    <lineage>
        <taxon>Eukaryota</taxon>
        <taxon>Metazoa</taxon>
        <taxon>Spiralia</taxon>
        <taxon>Lophotrochozoa</taxon>
        <taxon>Mollusca</taxon>
        <taxon>Bivalvia</taxon>
        <taxon>Autobranchia</taxon>
        <taxon>Pteriomorphia</taxon>
        <taxon>Ostreida</taxon>
        <taxon>Ostreoidea</taxon>
        <taxon>Ostreidae</taxon>
        <taxon>Crassostrea</taxon>
    </lineage>
</organism>
<dbReference type="GO" id="GO:0031515">
    <property type="term" value="C:tRNA (m1A) methyltransferase complex"/>
    <property type="evidence" value="ECO:0007669"/>
    <property type="project" value="UniProtKB-UniRule"/>
</dbReference>
<comment type="function">
    <text evidence="6">Substrate-binding subunit of tRNA (adenine-N1-)-methyltransferase, which catalyzes the formation of N1-methyladenine at position 58 (m1A58) in initiator methionyl-tRNA.</text>
</comment>
<evidence type="ECO:0000256" key="2">
    <source>
        <dbReference type="ARBA" id="ARBA00008320"/>
    </source>
</evidence>
<dbReference type="InterPro" id="IPR018247">
    <property type="entry name" value="EF_Hand_1_Ca_BS"/>
</dbReference>
<dbReference type="Pfam" id="PF04189">
    <property type="entry name" value="Gcd10p"/>
    <property type="match status" value="1"/>
</dbReference>
<reference evidence="9" key="1">
    <citation type="submission" date="2025-08" db="UniProtKB">
        <authorList>
            <consortium name="RefSeq"/>
        </authorList>
    </citation>
    <scope>IDENTIFICATION</scope>
    <source>
        <tissue evidence="9">Whole sample</tissue>
    </source>
</reference>
<evidence type="ECO:0000313" key="9">
    <source>
        <dbReference type="RefSeq" id="XP_022333777.1"/>
    </source>
</evidence>
<proteinExistence type="inferred from homology"/>
<dbReference type="Proteomes" id="UP000694844">
    <property type="component" value="Chromosome 4"/>
</dbReference>
<dbReference type="PIRSF" id="PIRSF038170">
    <property type="entry name" value="tRNA_m1A_mtfrase"/>
    <property type="match status" value="1"/>
</dbReference>
<dbReference type="GeneID" id="111130826"/>
<dbReference type="GO" id="GO:0030488">
    <property type="term" value="P:tRNA methylation"/>
    <property type="evidence" value="ECO:0007669"/>
    <property type="project" value="InterPro"/>
</dbReference>
<dbReference type="AlphaFoldDB" id="A0A8B8DZS9"/>
<feature type="compositionally biased region" description="Polar residues" evidence="7">
    <location>
        <begin position="285"/>
        <end position="297"/>
    </location>
</feature>
<dbReference type="PANTHER" id="PTHR12945">
    <property type="entry name" value="TRANSLATION INITIATION FACTOR EIF3-RELATED"/>
    <property type="match status" value="1"/>
</dbReference>
<protein>
    <recommendedName>
        <fullName evidence="3 6">tRNA (adenine(58)-N(1))-methyltransferase non-catalytic subunit TRM6</fullName>
    </recommendedName>
</protein>
<evidence type="ECO:0000256" key="5">
    <source>
        <dbReference type="ARBA" id="ARBA00023242"/>
    </source>
</evidence>
<dbReference type="RefSeq" id="XP_022333777.1">
    <property type="nucleotide sequence ID" value="XM_022478069.1"/>
</dbReference>
<accession>A0A8B8DZS9</accession>
<evidence type="ECO:0000256" key="4">
    <source>
        <dbReference type="ARBA" id="ARBA00022694"/>
    </source>
</evidence>
<feature type="compositionally biased region" description="Low complexity" evidence="7">
    <location>
        <begin position="320"/>
        <end position="334"/>
    </location>
</feature>
<evidence type="ECO:0000256" key="3">
    <source>
        <dbReference type="ARBA" id="ARBA00021704"/>
    </source>
</evidence>
<keyword evidence="5 6" id="KW-0539">Nucleus</keyword>
<dbReference type="KEGG" id="cvn:111130826"/>
<comment type="similarity">
    <text evidence="2 6">Belongs to the TRM6/GCD10 family.</text>
</comment>
<evidence type="ECO:0000313" key="8">
    <source>
        <dbReference type="Proteomes" id="UP000694844"/>
    </source>
</evidence>
<comment type="subunit">
    <text evidence="6">Heterotetramer.</text>
</comment>
<comment type="subcellular location">
    <subcellularLocation>
        <location evidence="1 6">Nucleus</location>
    </subcellularLocation>
</comment>
<feature type="compositionally biased region" description="Basic and acidic residues" evidence="7">
    <location>
        <begin position="298"/>
        <end position="311"/>
    </location>
</feature>
<keyword evidence="8" id="KW-1185">Reference proteome</keyword>
<evidence type="ECO:0000256" key="1">
    <source>
        <dbReference type="ARBA" id="ARBA00004123"/>
    </source>
</evidence>
<dbReference type="OrthoDB" id="10254665at2759"/>
<gene>
    <name evidence="9" type="primary">LOC111130826</name>
</gene>
<sequence>MATVDPMRADESKTPSVIIKEGDQAILKKGKTVRVFQIRKKRDIWLDKIKFSLDGAIGHFYGTTFEVKNGQMHKIQKTFKEAEVLGAEKGTDNRNLHDLDSNQKLSRDDIEKMRKEGAKGEEIIEQLIENSTTFKGKTEYAQEKWVKKKKQKHVAEFTVLKPNTRLMCQMYHEKSPAKILNIRMDTLAQILTYGNVHAFTNVAVVDTCSGLVVGAVLERLGGYGKVFHFHPGERPVRPIVDNLNFPQEYLDSLYNFPFCEINSLKDDTAAEEEKSGVVNDRFPTESVSCEGENSSDTSAKKIADSDIRTIDCEENSDNQGSGDLESGDLDLSSDPATKKRKQEISTREANKILYNKRLSEAKDFLSKRNIDCLIIASKFNPTPLVTSLIEYVAPSRPIVVYSQYQEAVMDAYAYLRETGCLVNYRVSETWLREYQILPMRTHPEIQMSAGGGYLLTATTIVKEQK</sequence>
<feature type="region of interest" description="Disordered" evidence="7">
    <location>
        <begin position="272"/>
        <end position="343"/>
    </location>
</feature>
<evidence type="ECO:0000256" key="7">
    <source>
        <dbReference type="SAM" id="MobiDB-lite"/>
    </source>
</evidence>
<dbReference type="InterPro" id="IPR029063">
    <property type="entry name" value="SAM-dependent_MTases_sf"/>
</dbReference>
<dbReference type="PANTHER" id="PTHR12945:SF0">
    <property type="entry name" value="TRNA (ADENINE(58)-N(1))-METHYLTRANSFERASE NON-CATALYTIC SUBUNIT TRM6"/>
    <property type="match status" value="1"/>
</dbReference>
<dbReference type="GO" id="GO:0005634">
    <property type="term" value="C:nucleus"/>
    <property type="evidence" value="ECO:0007669"/>
    <property type="project" value="UniProtKB-SubCell"/>
</dbReference>
<keyword evidence="4 6" id="KW-0819">tRNA processing</keyword>
<evidence type="ECO:0000256" key="6">
    <source>
        <dbReference type="PIRNR" id="PIRNR038170"/>
    </source>
</evidence>
<dbReference type="Gene3D" id="3.40.50.150">
    <property type="entry name" value="Vaccinia Virus protein VP39"/>
    <property type="match status" value="1"/>
</dbReference>
<dbReference type="InterPro" id="IPR017423">
    <property type="entry name" value="TRM6"/>
</dbReference>